<dbReference type="PANTHER" id="PTHR43546:SF3">
    <property type="entry name" value="UPF0173 METAL-DEPENDENT HYDROLASE MJ1163"/>
    <property type="match status" value="1"/>
</dbReference>
<reference evidence="4" key="1">
    <citation type="journal article" date="2023" name="Comput. Struct. Biotechnol. J.">
        <title>Discovery of a novel marine Bacteroidetes with a rich repertoire of carbohydrate-active enzymes.</title>
        <authorList>
            <person name="Chen B."/>
            <person name="Liu G."/>
            <person name="Chen Q."/>
            <person name="Wang H."/>
            <person name="Liu L."/>
            <person name="Tang K."/>
        </authorList>
    </citation>
    <scope>NUCLEOTIDE SEQUENCE</scope>
    <source>
        <strain evidence="4">TK19036</strain>
    </source>
</reference>
<dbReference type="NCBIfam" id="NF001911">
    <property type="entry name" value="PRK00685.1"/>
    <property type="match status" value="1"/>
</dbReference>
<dbReference type="HAMAP" id="MF_00457">
    <property type="entry name" value="UPF0173"/>
    <property type="match status" value="1"/>
</dbReference>
<dbReference type="SUPFAM" id="SSF56281">
    <property type="entry name" value="Metallo-hydrolase/oxidoreductase"/>
    <property type="match status" value="1"/>
</dbReference>
<evidence type="ECO:0000256" key="2">
    <source>
        <dbReference type="HAMAP-Rule" id="MF_00457"/>
    </source>
</evidence>
<evidence type="ECO:0000256" key="1">
    <source>
        <dbReference type="ARBA" id="ARBA00022801"/>
    </source>
</evidence>
<dbReference type="EMBL" id="CP120682">
    <property type="protein sequence ID" value="WKN36347.1"/>
    <property type="molecule type" value="Genomic_DNA"/>
</dbReference>
<sequence>MEVTYYGHACFSVNFSGTTLLFDPFITPNDLAKDIDLSSIQADYILLSHGHSDHIADAIALAKQTKAKVISSYEIINWLAREGYENGHPMNLGGAFTFDFGTVKYVNAVHSSALDDGTYMGNPGGFVITNNDHSFYYSGDTALTMDMQLIPRYTSLDFAILPIGDNLTMGVDDAIIASDFIKCDKVMGVHYDTFGFIKIDHEEAIKKFKSAGKELVLVDIGNTVDL</sequence>
<dbReference type="InterPro" id="IPR001279">
    <property type="entry name" value="Metallo-B-lactamas"/>
</dbReference>
<gene>
    <name evidence="4" type="ORF">K4G66_28715</name>
</gene>
<organism evidence="4">
    <name type="scientific">Roseihalotalea indica</name>
    <dbReference type="NCBI Taxonomy" id="2867963"/>
    <lineage>
        <taxon>Bacteria</taxon>
        <taxon>Pseudomonadati</taxon>
        <taxon>Bacteroidota</taxon>
        <taxon>Cytophagia</taxon>
        <taxon>Cytophagales</taxon>
        <taxon>Catalimonadaceae</taxon>
        <taxon>Roseihalotalea</taxon>
    </lineage>
</organism>
<name>A0AA49GL73_9BACT</name>
<feature type="domain" description="Metallo-beta-lactamase" evidence="3">
    <location>
        <begin position="7"/>
        <end position="190"/>
    </location>
</feature>
<dbReference type="AlphaFoldDB" id="A0AA49GL73"/>
<dbReference type="SMART" id="SM00849">
    <property type="entry name" value="Lactamase_B"/>
    <property type="match status" value="1"/>
</dbReference>
<evidence type="ECO:0000313" key="4">
    <source>
        <dbReference type="EMBL" id="WKN36347.1"/>
    </source>
</evidence>
<dbReference type="InterPro" id="IPR036866">
    <property type="entry name" value="RibonucZ/Hydroxyglut_hydro"/>
</dbReference>
<proteinExistence type="inferred from homology"/>
<dbReference type="InterPro" id="IPR050114">
    <property type="entry name" value="UPF0173_UPF0282_UlaG_hydrolase"/>
</dbReference>
<dbReference type="PANTHER" id="PTHR43546">
    <property type="entry name" value="UPF0173 METAL-DEPENDENT HYDROLASE MJ1163-RELATED"/>
    <property type="match status" value="1"/>
</dbReference>
<dbReference type="InterPro" id="IPR022877">
    <property type="entry name" value="UPF0173"/>
</dbReference>
<dbReference type="Pfam" id="PF12706">
    <property type="entry name" value="Lactamase_B_2"/>
    <property type="match status" value="1"/>
</dbReference>
<keyword evidence="1 2" id="KW-0378">Hydrolase</keyword>
<evidence type="ECO:0000259" key="3">
    <source>
        <dbReference type="SMART" id="SM00849"/>
    </source>
</evidence>
<reference evidence="4" key="2">
    <citation type="journal article" date="2024" name="Antonie Van Leeuwenhoek">
        <title>Roseihalotalea indica gen. nov., sp. nov., a halophilic Bacteroidetes from mesopelagic Southwest Indian Ocean with higher carbohydrate metabolic potential.</title>
        <authorList>
            <person name="Chen B."/>
            <person name="Zhang M."/>
            <person name="Lin D."/>
            <person name="Ye J."/>
            <person name="Tang K."/>
        </authorList>
    </citation>
    <scope>NUCLEOTIDE SEQUENCE</scope>
    <source>
        <strain evidence="4">TK19036</strain>
    </source>
</reference>
<dbReference type="Gene3D" id="3.60.15.10">
    <property type="entry name" value="Ribonuclease Z/Hydroxyacylglutathione hydrolase-like"/>
    <property type="match status" value="1"/>
</dbReference>
<dbReference type="GO" id="GO:0016787">
    <property type="term" value="F:hydrolase activity"/>
    <property type="evidence" value="ECO:0007669"/>
    <property type="project" value="UniProtKB-UniRule"/>
</dbReference>
<comment type="similarity">
    <text evidence="2">Belongs to the UPF0173 family.</text>
</comment>
<accession>A0AA49GL73</accession>
<protein>
    <recommendedName>
        <fullName evidence="2">UPF0173 metal-dependent hydrolase K4G66_28715</fullName>
    </recommendedName>
</protein>